<comment type="caution">
    <text evidence="5">The sequence shown here is derived from an EMBL/GenBank/DDBJ whole genome shotgun (WGS) entry which is preliminary data.</text>
</comment>
<proteinExistence type="inferred from homology"/>
<feature type="compositionally biased region" description="Polar residues" evidence="4">
    <location>
        <begin position="49"/>
        <end position="61"/>
    </location>
</feature>
<comment type="similarity">
    <text evidence="2">Belongs to the SPG4 family.</text>
</comment>
<comment type="function">
    <text evidence="1">Stationary phase-essential protein not required for growth on nonfermentable carbon sources.</text>
</comment>
<dbReference type="InterPro" id="IPR020485">
    <property type="entry name" value="Spg4"/>
</dbReference>
<keyword evidence="6" id="KW-1185">Reference proteome</keyword>
<accession>A0AAN7WLV5</accession>
<name>A0AAN7WLV5_9SACH</name>
<sequence length="157" mass="17483">MVKFWDSFQVYNRHKHDDPTLYGGTNTNIGSNNTQYLYAREVYDTGVKTSPSTVDESNVTQIPKRKSSVSSSDSTPTTTTTTLSSPNMTEDNGNKINNTDTMTEKFGSITNKSFSIRNPLEGLDEITKKQISDMSQGEFQSIYNTLKKGGPNNNVNF</sequence>
<evidence type="ECO:0000256" key="3">
    <source>
        <dbReference type="ARBA" id="ARBA00020398"/>
    </source>
</evidence>
<organism evidence="5 6">
    <name type="scientific">Arxiozyma heterogenica</name>
    <dbReference type="NCBI Taxonomy" id="278026"/>
    <lineage>
        <taxon>Eukaryota</taxon>
        <taxon>Fungi</taxon>
        <taxon>Dikarya</taxon>
        <taxon>Ascomycota</taxon>
        <taxon>Saccharomycotina</taxon>
        <taxon>Saccharomycetes</taxon>
        <taxon>Saccharomycetales</taxon>
        <taxon>Saccharomycetaceae</taxon>
        <taxon>Arxiozyma</taxon>
    </lineage>
</organism>
<dbReference type="Pfam" id="PF17325">
    <property type="entry name" value="SPG4"/>
    <property type="match status" value="1"/>
</dbReference>
<evidence type="ECO:0000313" key="5">
    <source>
        <dbReference type="EMBL" id="KAK5773872.1"/>
    </source>
</evidence>
<evidence type="ECO:0000256" key="4">
    <source>
        <dbReference type="SAM" id="MobiDB-lite"/>
    </source>
</evidence>
<feature type="compositionally biased region" description="Low complexity" evidence="4">
    <location>
        <begin position="68"/>
        <end position="85"/>
    </location>
</feature>
<gene>
    <name evidence="5" type="ORF">RI543_004930</name>
</gene>
<reference evidence="6" key="1">
    <citation type="submission" date="2023-07" db="EMBL/GenBank/DDBJ databases">
        <title>A draft genome of Kazachstania heterogenica Y-27499.</title>
        <authorList>
            <person name="Donic C."/>
            <person name="Kralova J.S."/>
            <person name="Fidel L."/>
            <person name="Ben-Dor S."/>
            <person name="Jung S."/>
        </authorList>
    </citation>
    <scope>NUCLEOTIDE SEQUENCE [LARGE SCALE GENOMIC DNA]</scope>
    <source>
        <strain evidence="6">Y27499</strain>
    </source>
</reference>
<protein>
    <recommendedName>
        <fullName evidence="3">Stationary phase protein 4</fullName>
    </recommendedName>
</protein>
<evidence type="ECO:0000256" key="1">
    <source>
        <dbReference type="ARBA" id="ARBA00003155"/>
    </source>
</evidence>
<dbReference type="Proteomes" id="UP001306508">
    <property type="component" value="Unassembled WGS sequence"/>
</dbReference>
<dbReference type="AlphaFoldDB" id="A0AAN7WLV5"/>
<evidence type="ECO:0000313" key="6">
    <source>
        <dbReference type="Proteomes" id="UP001306508"/>
    </source>
</evidence>
<feature type="compositionally biased region" description="Polar residues" evidence="4">
    <location>
        <begin position="86"/>
        <end position="99"/>
    </location>
</feature>
<feature type="region of interest" description="Disordered" evidence="4">
    <location>
        <begin position="49"/>
        <end position="99"/>
    </location>
</feature>
<evidence type="ECO:0000256" key="2">
    <source>
        <dbReference type="ARBA" id="ARBA00007045"/>
    </source>
</evidence>
<dbReference type="EMBL" id="JAWIZZ010000064">
    <property type="protein sequence ID" value="KAK5773872.1"/>
    <property type="molecule type" value="Genomic_DNA"/>
</dbReference>